<reference evidence="2 3" key="1">
    <citation type="journal article" date="2023" name="Res Sq">
        <title>Genomic and morphological characterization of Knufia obscura isolated from the Mars 2020 spacecraft assembly facility.</title>
        <authorList>
            <person name="Chander A.M."/>
            <person name="Teixeira M.M."/>
            <person name="Singh N.K."/>
            <person name="Williams M.P."/>
            <person name="Parker C.W."/>
            <person name="Leo P."/>
            <person name="Stajich J.E."/>
            <person name="Torok T."/>
            <person name="Tighe S."/>
            <person name="Mason C.E."/>
            <person name="Venkateswaran K."/>
        </authorList>
    </citation>
    <scope>NUCLEOTIDE SEQUENCE [LARGE SCALE GENOMIC DNA]</scope>
    <source>
        <strain evidence="2 3">CCFEE 5817</strain>
    </source>
</reference>
<evidence type="ECO:0000313" key="3">
    <source>
        <dbReference type="Proteomes" id="UP001334248"/>
    </source>
</evidence>
<name>A0ABR0S309_9EURO</name>
<evidence type="ECO:0008006" key="4">
    <source>
        <dbReference type="Google" id="ProtNLM"/>
    </source>
</evidence>
<dbReference type="PANTHER" id="PTHR10285">
    <property type="entry name" value="URIDINE KINASE"/>
    <property type="match status" value="1"/>
</dbReference>
<dbReference type="SUPFAM" id="SSF52540">
    <property type="entry name" value="P-loop containing nucleoside triphosphate hydrolases"/>
    <property type="match status" value="1"/>
</dbReference>
<dbReference type="Gene3D" id="3.40.50.300">
    <property type="entry name" value="P-loop containing nucleotide triphosphate hydrolases"/>
    <property type="match status" value="2"/>
</dbReference>
<gene>
    <name evidence="2" type="ORF">PMZ80_001378</name>
</gene>
<dbReference type="RefSeq" id="XP_064735320.1">
    <property type="nucleotide sequence ID" value="XM_064869823.1"/>
</dbReference>
<organism evidence="2 3">
    <name type="scientific">Knufia obscura</name>
    <dbReference type="NCBI Taxonomy" id="1635080"/>
    <lineage>
        <taxon>Eukaryota</taxon>
        <taxon>Fungi</taxon>
        <taxon>Dikarya</taxon>
        <taxon>Ascomycota</taxon>
        <taxon>Pezizomycotina</taxon>
        <taxon>Eurotiomycetes</taxon>
        <taxon>Chaetothyriomycetidae</taxon>
        <taxon>Chaetothyriales</taxon>
        <taxon>Trichomeriaceae</taxon>
        <taxon>Knufia</taxon>
    </lineage>
</organism>
<accession>A0ABR0S309</accession>
<sequence length="351" mass="39139">MPEPPETTKMAVDQREHVDSPMEAQVQRLAEKVWKKYQSLDDSQRYLVAIAGIPGSGKTTFAASLAYHLNKFYQADRHEKYPNSADYHLSRPRANTNGSSRERHFSDPNSPDIAYVLPMDGFHLTRAQLTAMPNSEEAHYRRGAAFTFDSEGYYKLIEKLRKPIEPTTATIWAPSFDHAVKDPVENDIPIPRTARVVLIEGLYTALSYTAPKTESPSTDTKAAVPSAWSEACHLMDEIWLISVPIPVATERVAKRNFKAGLSPSLEAALDRTVNNDMKNAREILDNLPKDGQLTETIESVEDEGWKTQEQKLALEDASGEKNGQHKAGEVQRLKMERMGSIAEMADAGVGL</sequence>
<keyword evidence="3" id="KW-1185">Reference proteome</keyword>
<dbReference type="EMBL" id="JAVHJV010000001">
    <property type="protein sequence ID" value="KAK5947230.1"/>
    <property type="molecule type" value="Genomic_DNA"/>
</dbReference>
<evidence type="ECO:0000313" key="2">
    <source>
        <dbReference type="EMBL" id="KAK5947230.1"/>
    </source>
</evidence>
<dbReference type="GeneID" id="89994827"/>
<dbReference type="Proteomes" id="UP001334248">
    <property type="component" value="Unassembled WGS sequence"/>
</dbReference>
<dbReference type="InterPro" id="IPR027417">
    <property type="entry name" value="P-loop_NTPase"/>
</dbReference>
<proteinExistence type="predicted"/>
<evidence type="ECO:0000256" key="1">
    <source>
        <dbReference type="SAM" id="MobiDB-lite"/>
    </source>
</evidence>
<feature type="region of interest" description="Disordered" evidence="1">
    <location>
        <begin position="83"/>
        <end position="108"/>
    </location>
</feature>
<comment type="caution">
    <text evidence="2">The sequence shown here is derived from an EMBL/GenBank/DDBJ whole genome shotgun (WGS) entry which is preliminary data.</text>
</comment>
<protein>
    <recommendedName>
        <fullName evidence="4">Phosphoribulokinase/uridine kinase domain-containing protein</fullName>
    </recommendedName>
</protein>